<protein>
    <submittedName>
        <fullName evidence="1">Uncharacterized protein</fullName>
    </submittedName>
</protein>
<sequence length="84" mass="9062">MKVIMTATDTEGGVLIAITGHGLTSPAGGTSHHWSGGYSTQTITIHSKEARFRLLTLSLFIHLHLVSLGGSMYCDDQIRKPRLA</sequence>
<reference evidence="1 2" key="1">
    <citation type="journal article" date="2019" name="Sci. Rep.">
        <title>Orb-weaving spider Araneus ventricosus genome elucidates the spidroin gene catalogue.</title>
        <authorList>
            <person name="Kono N."/>
            <person name="Nakamura H."/>
            <person name="Ohtoshi R."/>
            <person name="Moran D.A.P."/>
            <person name="Shinohara A."/>
            <person name="Yoshida Y."/>
            <person name="Fujiwara M."/>
            <person name="Mori M."/>
            <person name="Tomita M."/>
            <person name="Arakawa K."/>
        </authorList>
    </citation>
    <scope>NUCLEOTIDE SEQUENCE [LARGE SCALE GENOMIC DNA]</scope>
</reference>
<dbReference type="EMBL" id="BGPR01000288">
    <property type="protein sequence ID" value="GBM10596.1"/>
    <property type="molecule type" value="Genomic_DNA"/>
</dbReference>
<proteinExistence type="predicted"/>
<evidence type="ECO:0000313" key="1">
    <source>
        <dbReference type="EMBL" id="GBM10596.1"/>
    </source>
</evidence>
<accession>A0A4Y2D385</accession>
<keyword evidence="2" id="KW-1185">Reference proteome</keyword>
<comment type="caution">
    <text evidence="1">The sequence shown here is derived from an EMBL/GenBank/DDBJ whole genome shotgun (WGS) entry which is preliminary data.</text>
</comment>
<dbReference type="Proteomes" id="UP000499080">
    <property type="component" value="Unassembled WGS sequence"/>
</dbReference>
<evidence type="ECO:0000313" key="2">
    <source>
        <dbReference type="Proteomes" id="UP000499080"/>
    </source>
</evidence>
<name>A0A4Y2D385_ARAVE</name>
<gene>
    <name evidence="1" type="ORF">AVEN_21920_1</name>
</gene>
<organism evidence="1 2">
    <name type="scientific">Araneus ventricosus</name>
    <name type="common">Orbweaver spider</name>
    <name type="synonym">Epeira ventricosa</name>
    <dbReference type="NCBI Taxonomy" id="182803"/>
    <lineage>
        <taxon>Eukaryota</taxon>
        <taxon>Metazoa</taxon>
        <taxon>Ecdysozoa</taxon>
        <taxon>Arthropoda</taxon>
        <taxon>Chelicerata</taxon>
        <taxon>Arachnida</taxon>
        <taxon>Araneae</taxon>
        <taxon>Araneomorphae</taxon>
        <taxon>Entelegynae</taxon>
        <taxon>Araneoidea</taxon>
        <taxon>Araneidae</taxon>
        <taxon>Araneus</taxon>
    </lineage>
</organism>
<dbReference type="AlphaFoldDB" id="A0A4Y2D385"/>